<feature type="signal peptide" evidence="2">
    <location>
        <begin position="1"/>
        <end position="21"/>
    </location>
</feature>
<gene>
    <name evidence="3" type="ORF">DNTS_004814</name>
</gene>
<dbReference type="GO" id="GO:0009897">
    <property type="term" value="C:external side of plasma membrane"/>
    <property type="evidence" value="ECO:0007669"/>
    <property type="project" value="TreeGrafter"/>
</dbReference>
<evidence type="ECO:0000313" key="3">
    <source>
        <dbReference type="EMBL" id="TRY99615.1"/>
    </source>
</evidence>
<keyword evidence="1" id="KW-0812">Transmembrane</keyword>
<dbReference type="GO" id="GO:0046427">
    <property type="term" value="P:positive regulation of receptor signaling pathway via JAK-STAT"/>
    <property type="evidence" value="ECO:0007669"/>
    <property type="project" value="TreeGrafter"/>
</dbReference>
<evidence type="ECO:0000256" key="2">
    <source>
        <dbReference type="SAM" id="SignalP"/>
    </source>
</evidence>
<proteinExistence type="predicted"/>
<dbReference type="InterPro" id="IPR003531">
    <property type="entry name" value="Hempt_rcpt_S_F1_CS"/>
</dbReference>
<dbReference type="PROSITE" id="PS01355">
    <property type="entry name" value="HEMATOPO_REC_S_F1"/>
    <property type="match status" value="1"/>
</dbReference>
<feature type="transmembrane region" description="Helical" evidence="1">
    <location>
        <begin position="207"/>
        <end position="229"/>
    </location>
</feature>
<accession>A0A553RBS0</accession>
<organism evidence="3 4">
    <name type="scientific">Danionella cerebrum</name>
    <dbReference type="NCBI Taxonomy" id="2873325"/>
    <lineage>
        <taxon>Eukaryota</taxon>
        <taxon>Metazoa</taxon>
        <taxon>Chordata</taxon>
        <taxon>Craniata</taxon>
        <taxon>Vertebrata</taxon>
        <taxon>Euteleostomi</taxon>
        <taxon>Actinopterygii</taxon>
        <taxon>Neopterygii</taxon>
        <taxon>Teleostei</taxon>
        <taxon>Ostariophysi</taxon>
        <taxon>Cypriniformes</taxon>
        <taxon>Danionidae</taxon>
        <taxon>Danioninae</taxon>
        <taxon>Danionella</taxon>
    </lineage>
</organism>
<name>A0A553RBS0_9TELE</name>
<feature type="chain" id="PRO_5022188456" description="Fibronectin type-III domain-containing protein" evidence="2">
    <location>
        <begin position="22"/>
        <end position="360"/>
    </location>
</feature>
<dbReference type="Gene3D" id="2.60.40.10">
    <property type="entry name" value="Immunoglobulins"/>
    <property type="match status" value="1"/>
</dbReference>
<dbReference type="InterPro" id="IPR013783">
    <property type="entry name" value="Ig-like_fold"/>
</dbReference>
<keyword evidence="2" id="KW-0732">Signal</keyword>
<sequence>MMMLPVFLWTVSFLFSSFVLSESGDDDLLAKEVICTSTLALTQHALSCYLDDDPVEEITFASICKQYQRHQCTNATLKAQYFTFENLQNFRNELQVHLRDVSIPAPEIKQATDMNDAGEIFIWFEHNHPYVLKPKFQVEIWGAEPANKLITFKIDYRNFSISRDRLGGDGLYYTRVRAKPVEYFDGDWSKWSSNVSFSVRTHDKPSLNIPIIISMVLVFLLLFSGFGVFKYRIQIKDYITPSIPHPKATLAQMERAKGGLPFAFSPEIFRDVFIHRVDYVKEKPQDPQLQASLDELPYSWSVCEMDTNLDVQFPKEQSHLKIRLLNESELSKETETSGQTPRQECKDEAYVTMSSLFKTQ</sequence>
<dbReference type="AlphaFoldDB" id="A0A553RBS0"/>
<dbReference type="GO" id="GO:0004896">
    <property type="term" value="F:cytokine receptor activity"/>
    <property type="evidence" value="ECO:0007669"/>
    <property type="project" value="InterPro"/>
</dbReference>
<keyword evidence="4" id="KW-1185">Reference proteome</keyword>
<dbReference type="OrthoDB" id="8611929at2759"/>
<reference evidence="3 4" key="1">
    <citation type="journal article" date="2019" name="Sci. Data">
        <title>Hybrid genome assembly and annotation of Danionella translucida.</title>
        <authorList>
            <person name="Kadobianskyi M."/>
            <person name="Schulze L."/>
            <person name="Schuelke M."/>
            <person name="Judkewitz B."/>
        </authorList>
    </citation>
    <scope>NUCLEOTIDE SEQUENCE [LARGE SCALE GENOMIC DNA]</scope>
    <source>
        <strain evidence="3 4">Bolton</strain>
    </source>
</reference>
<dbReference type="PANTHER" id="PTHR23037:SF27">
    <property type="entry name" value="INTERLEUKIN-7 RECEPTOR SUBUNIT ALPHA"/>
    <property type="match status" value="1"/>
</dbReference>
<dbReference type="STRING" id="623744.A0A553RBS0"/>
<evidence type="ECO:0000256" key="1">
    <source>
        <dbReference type="SAM" id="Phobius"/>
    </source>
</evidence>
<evidence type="ECO:0000313" key="4">
    <source>
        <dbReference type="Proteomes" id="UP000316079"/>
    </source>
</evidence>
<dbReference type="EMBL" id="SRMA01025058">
    <property type="protein sequence ID" value="TRY99615.1"/>
    <property type="molecule type" value="Genomic_DNA"/>
</dbReference>
<dbReference type="Proteomes" id="UP000316079">
    <property type="component" value="Unassembled WGS sequence"/>
</dbReference>
<keyword evidence="1" id="KW-1133">Transmembrane helix</keyword>
<dbReference type="PANTHER" id="PTHR23037">
    <property type="entry name" value="CYTOKINE RECEPTOR"/>
    <property type="match status" value="1"/>
</dbReference>
<keyword evidence="1" id="KW-0472">Membrane</keyword>
<dbReference type="GO" id="GO:0030097">
    <property type="term" value="P:hemopoiesis"/>
    <property type="evidence" value="ECO:0007669"/>
    <property type="project" value="TreeGrafter"/>
</dbReference>
<comment type="caution">
    <text evidence="3">The sequence shown here is derived from an EMBL/GenBank/DDBJ whole genome shotgun (WGS) entry which is preliminary data.</text>
</comment>
<evidence type="ECO:0008006" key="5">
    <source>
        <dbReference type="Google" id="ProtNLM"/>
    </source>
</evidence>
<protein>
    <recommendedName>
        <fullName evidence="5">Fibronectin type-III domain-containing protein</fullName>
    </recommendedName>
</protein>